<dbReference type="InterPro" id="IPR036390">
    <property type="entry name" value="WH_DNA-bd_sf"/>
</dbReference>
<evidence type="ECO:0000256" key="1">
    <source>
        <dbReference type="ARBA" id="ARBA00023125"/>
    </source>
</evidence>
<proteinExistence type="predicted"/>
<dbReference type="InterPro" id="IPR036388">
    <property type="entry name" value="WH-like_DNA-bd_sf"/>
</dbReference>
<evidence type="ECO:0000259" key="2">
    <source>
        <dbReference type="Pfam" id="PF03551"/>
    </source>
</evidence>
<keyword evidence="1" id="KW-0238">DNA-binding</keyword>
<dbReference type="EMBL" id="JANFML010000001">
    <property type="protein sequence ID" value="MDG4511300.1"/>
    <property type="molecule type" value="Genomic_DNA"/>
</dbReference>
<dbReference type="Gene3D" id="1.10.10.10">
    <property type="entry name" value="Winged helix-like DNA-binding domain superfamily/Winged helix DNA-binding domain"/>
    <property type="match status" value="1"/>
</dbReference>
<dbReference type="InterPro" id="IPR011991">
    <property type="entry name" value="ArsR-like_HTH"/>
</dbReference>
<evidence type="ECO:0000313" key="4">
    <source>
        <dbReference type="EMBL" id="MYN69922.1"/>
    </source>
</evidence>
<reference evidence="3" key="2">
    <citation type="submission" date="2022-07" db="EMBL/GenBank/DDBJ databases">
        <title>Whole Genome Sequencing of Streptococcus suis.</title>
        <authorList>
            <person name="Dai X."/>
            <person name="Huang J."/>
            <person name="Wang L."/>
        </authorList>
    </citation>
    <scope>NUCLEOTIDE SEQUENCE</scope>
    <source>
        <strain evidence="3">SFB2</strain>
    </source>
</reference>
<organism evidence="4 5">
    <name type="scientific">Streptococcus suis</name>
    <dbReference type="NCBI Taxonomy" id="1307"/>
    <lineage>
        <taxon>Bacteria</taxon>
        <taxon>Bacillati</taxon>
        <taxon>Bacillota</taxon>
        <taxon>Bacilli</taxon>
        <taxon>Lactobacillales</taxon>
        <taxon>Streptococcaceae</taxon>
        <taxon>Streptococcus</taxon>
    </lineage>
</organism>
<comment type="caution">
    <text evidence="4">The sequence shown here is derived from an EMBL/GenBank/DDBJ whole genome shotgun (WGS) entry which is preliminary data.</text>
</comment>
<dbReference type="Proteomes" id="UP001152879">
    <property type="component" value="Unassembled WGS sequence"/>
</dbReference>
<dbReference type="PANTHER" id="PTHR33169">
    <property type="entry name" value="PADR-FAMILY TRANSCRIPTIONAL REGULATOR"/>
    <property type="match status" value="1"/>
</dbReference>
<dbReference type="PANTHER" id="PTHR33169:SF14">
    <property type="entry name" value="TRANSCRIPTIONAL REGULATOR RV3488"/>
    <property type="match status" value="1"/>
</dbReference>
<accession>A0A6L8MXV9</accession>
<dbReference type="AlphaFoldDB" id="A0A6L8MXV9"/>
<sequence length="105" mass="12232">MYYPVSSILIEFLILSIVEKQDSYGYEISQTIKIVADIKESTLYPILKKLEKAGFVTTYTQEFQGRKRKYYTITPNGRNHIPFLQAEWDAYKTNIDGIIEGSLRK</sequence>
<protein>
    <submittedName>
        <fullName evidence="4">PadR family transcriptional regulator</fullName>
    </submittedName>
</protein>
<feature type="domain" description="Transcription regulator PadR N-terminal" evidence="2">
    <location>
        <begin position="14"/>
        <end position="80"/>
    </location>
</feature>
<dbReference type="CDD" id="cd00090">
    <property type="entry name" value="HTH_ARSR"/>
    <property type="match status" value="1"/>
</dbReference>
<evidence type="ECO:0000313" key="3">
    <source>
        <dbReference type="EMBL" id="MDG4511300.1"/>
    </source>
</evidence>
<dbReference type="GO" id="GO:0003677">
    <property type="term" value="F:DNA binding"/>
    <property type="evidence" value="ECO:0007669"/>
    <property type="project" value="UniProtKB-KW"/>
</dbReference>
<dbReference type="InterPro" id="IPR005149">
    <property type="entry name" value="Tscrpt_reg_PadR_N"/>
</dbReference>
<dbReference type="RefSeq" id="WP_024392712.1">
    <property type="nucleotide sequence ID" value="NZ_JAIMEP010000008.1"/>
</dbReference>
<reference evidence="4 5" key="1">
    <citation type="submission" date="2019-11" db="EMBL/GenBank/DDBJ databases">
        <title>Divergent Streptococcus suis from cattle.</title>
        <authorList>
            <person name="Williamson C."/>
        </authorList>
    </citation>
    <scope>NUCLEOTIDE SEQUENCE [LARGE SCALE GENOMIC DNA]</scope>
    <source>
        <strain evidence="4 5">10-36905</strain>
    </source>
</reference>
<dbReference type="EMBL" id="WNXH01000009">
    <property type="protein sequence ID" value="MYN69922.1"/>
    <property type="molecule type" value="Genomic_DNA"/>
</dbReference>
<name>A0A6L8MXV9_STRSU</name>
<evidence type="ECO:0000313" key="5">
    <source>
        <dbReference type="Proteomes" id="UP000483765"/>
    </source>
</evidence>
<dbReference type="SUPFAM" id="SSF46785">
    <property type="entry name" value="Winged helix' DNA-binding domain"/>
    <property type="match status" value="1"/>
</dbReference>
<gene>
    <name evidence="4" type="ORF">GLP18_06740</name>
    <name evidence="3" type="ORF">NOL15_00225</name>
</gene>
<dbReference type="Pfam" id="PF03551">
    <property type="entry name" value="PadR"/>
    <property type="match status" value="1"/>
</dbReference>
<dbReference type="InterPro" id="IPR052509">
    <property type="entry name" value="Metal_resp_DNA-bind_regulator"/>
</dbReference>
<dbReference type="Proteomes" id="UP000483765">
    <property type="component" value="Unassembled WGS sequence"/>
</dbReference>